<accession>E9DZ43</accession>
<dbReference type="KEGG" id="maw:19247202"/>
<dbReference type="HOGENOM" id="CLU_970041_0_0_1"/>
<sequence length="287" mass="30061">MLGFCSSSAHLVEATPAPFSHLIPSQLRIPLAYFVGAADVFTASLDVSHWTAVTNGDSETFTVSLGQAGFVQYEPLAQCGTKTVHNGDGSVCAQAKGTFILDNQGAGGQLPFVRSNEGGFIPACSLLPASLRRRKDVKNVKDFTKVDWVLFCQLLEKLGGSDGVLKAINGDDRPINNPNDFPSLVPANLNATTLLLATLVNINTTDGHVGAGWGIGFGAGIEVTAGVLGYTSWDELMSADNTFSVVSIEDGVAASFWIGDKPVAGFLGTGIELDVSISGGTFTWSQT</sequence>
<evidence type="ECO:0000313" key="1">
    <source>
        <dbReference type="EMBL" id="EFY91005.1"/>
    </source>
</evidence>
<reference evidence="1 2" key="1">
    <citation type="journal article" date="2011" name="PLoS Genet.">
        <title>Genome sequencing and comparative transcriptomics of the model entomopathogenic fungi Metarhizium anisopliae and M. acridum.</title>
        <authorList>
            <person name="Gao Q."/>
            <person name="Jin K."/>
            <person name="Ying S.H."/>
            <person name="Zhang Y."/>
            <person name="Xiao G."/>
            <person name="Shang Y."/>
            <person name="Duan Z."/>
            <person name="Hu X."/>
            <person name="Xie X.Q."/>
            <person name="Zhou G."/>
            <person name="Peng G."/>
            <person name="Luo Z."/>
            <person name="Huang W."/>
            <person name="Wang B."/>
            <person name="Fang W."/>
            <person name="Wang S."/>
            <person name="Zhong Y."/>
            <person name="Ma L.J."/>
            <person name="St Leger R.J."/>
            <person name="Zhao G.P."/>
            <person name="Pei Y."/>
            <person name="Feng M.G."/>
            <person name="Xia Y."/>
            <person name="Wang C."/>
        </authorList>
    </citation>
    <scope>NUCLEOTIDE SEQUENCE [LARGE SCALE GENOMIC DNA]</scope>
    <source>
        <strain evidence="1 2">CQMa 102</strain>
    </source>
</reference>
<keyword evidence="2" id="KW-1185">Reference proteome</keyword>
<dbReference type="AlphaFoldDB" id="E9DZ43"/>
<dbReference type="Proteomes" id="UP000002499">
    <property type="component" value="Unassembled WGS sequence"/>
</dbReference>
<name>E9DZ43_METAQ</name>
<organism evidence="2">
    <name type="scientific">Metarhizium acridum (strain CQMa 102)</name>
    <dbReference type="NCBI Taxonomy" id="655827"/>
    <lineage>
        <taxon>Eukaryota</taxon>
        <taxon>Fungi</taxon>
        <taxon>Dikarya</taxon>
        <taxon>Ascomycota</taxon>
        <taxon>Pezizomycotina</taxon>
        <taxon>Sordariomycetes</taxon>
        <taxon>Hypocreomycetidae</taxon>
        <taxon>Hypocreales</taxon>
        <taxon>Clavicipitaceae</taxon>
        <taxon>Metarhizium</taxon>
    </lineage>
</organism>
<dbReference type="OrthoDB" id="4724040at2759"/>
<evidence type="ECO:0000313" key="2">
    <source>
        <dbReference type="Proteomes" id="UP000002499"/>
    </source>
</evidence>
<dbReference type="eggNOG" id="ENOG502T7C2">
    <property type="taxonomic scope" value="Eukaryota"/>
</dbReference>
<gene>
    <name evidence="1" type="ORF">MAC_02891</name>
</gene>
<dbReference type="EMBL" id="GL698485">
    <property type="protein sequence ID" value="EFY91005.1"/>
    <property type="molecule type" value="Genomic_DNA"/>
</dbReference>
<dbReference type="GeneID" id="19247202"/>
<protein>
    <submittedName>
        <fullName evidence="1">Uncharacterized protein</fullName>
    </submittedName>
</protein>
<dbReference type="InParanoid" id="E9DZ43"/>
<proteinExistence type="predicted"/>